<gene>
    <name evidence="2" type="ORF">PQU93_03390</name>
</gene>
<sequence length="214" mass="23889">MTYPFFTRYLPFAMTGVLLLSGCSSAPSTSEAQQAVEAALGECSQVEVANFEKVNGIANGDSNYTLQVKYSLKFSPLETSTQTIQQLHVFFDEQKQKLQQTEEFIADIDAKQKAGLLKPGENEDPDHGPYYVAMTDYQFGQNYIRGYPFLLKQRTAEVRQVLANNLMAACPSLPRYIAKDYGNADIESFGDTIQIDYTNDSLLMVKSDNGWIGN</sequence>
<feature type="chain" id="PRO_5047334068" description="Lipoprotein" evidence="1">
    <location>
        <begin position="27"/>
        <end position="214"/>
    </location>
</feature>
<evidence type="ECO:0000313" key="2">
    <source>
        <dbReference type="EMBL" id="MDC7689820.1"/>
    </source>
</evidence>
<comment type="caution">
    <text evidence="2">The sequence shown here is derived from an EMBL/GenBank/DDBJ whole genome shotgun (WGS) entry which is preliminary data.</text>
</comment>
<feature type="signal peptide" evidence="1">
    <location>
        <begin position="1"/>
        <end position="26"/>
    </location>
</feature>
<proteinExistence type="predicted"/>
<evidence type="ECO:0008006" key="4">
    <source>
        <dbReference type="Google" id="ProtNLM"/>
    </source>
</evidence>
<organism evidence="2 3">
    <name type="scientific">Vogesella indigofera</name>
    <name type="common">Pseudomonas indigofera</name>
    <dbReference type="NCBI Taxonomy" id="45465"/>
    <lineage>
        <taxon>Bacteria</taxon>
        <taxon>Pseudomonadati</taxon>
        <taxon>Pseudomonadota</taxon>
        <taxon>Betaproteobacteria</taxon>
        <taxon>Neisseriales</taxon>
        <taxon>Chromobacteriaceae</taxon>
        <taxon>Vogesella</taxon>
    </lineage>
</organism>
<name>A0ABT5I0X3_VOGIN</name>
<keyword evidence="1" id="KW-0732">Signal</keyword>
<dbReference type="RefSeq" id="WP_272802334.1">
    <property type="nucleotide sequence ID" value="NZ_JAQQKY010000001.1"/>
</dbReference>
<reference evidence="2 3" key="1">
    <citation type="submission" date="2023-01" db="EMBL/GenBank/DDBJ databases">
        <title>Novel species of the genus Vogesella isolated from rivers.</title>
        <authorList>
            <person name="Lu H."/>
        </authorList>
    </citation>
    <scope>NUCLEOTIDE SEQUENCE [LARGE SCALE GENOMIC DNA]</scope>
    <source>
        <strain evidence="2 3">SH7W</strain>
    </source>
</reference>
<keyword evidence="3" id="KW-1185">Reference proteome</keyword>
<accession>A0ABT5I0X3</accession>
<protein>
    <recommendedName>
        <fullName evidence="4">Lipoprotein</fullName>
    </recommendedName>
</protein>
<dbReference type="Proteomes" id="UP001221566">
    <property type="component" value="Unassembled WGS sequence"/>
</dbReference>
<evidence type="ECO:0000313" key="3">
    <source>
        <dbReference type="Proteomes" id="UP001221566"/>
    </source>
</evidence>
<evidence type="ECO:0000256" key="1">
    <source>
        <dbReference type="SAM" id="SignalP"/>
    </source>
</evidence>
<dbReference type="EMBL" id="JAQQKY010000001">
    <property type="protein sequence ID" value="MDC7689820.1"/>
    <property type="molecule type" value="Genomic_DNA"/>
</dbReference>